<evidence type="ECO:0000256" key="1">
    <source>
        <dbReference type="ARBA" id="ARBA00022737"/>
    </source>
</evidence>
<dbReference type="PANTHER" id="PTHR10039:SF5">
    <property type="entry name" value="NACHT DOMAIN-CONTAINING PROTEIN"/>
    <property type="match status" value="1"/>
</dbReference>
<dbReference type="SUPFAM" id="SSF52540">
    <property type="entry name" value="P-loop containing nucleoside triphosphate hydrolases"/>
    <property type="match status" value="1"/>
</dbReference>
<dbReference type="Pfam" id="PF24883">
    <property type="entry name" value="NPHP3_N"/>
    <property type="match status" value="1"/>
</dbReference>
<proteinExistence type="predicted"/>
<dbReference type="InterPro" id="IPR007111">
    <property type="entry name" value="NACHT_NTPase"/>
</dbReference>
<dbReference type="AlphaFoldDB" id="A0A1S9RFY9"/>
<dbReference type="InterPro" id="IPR027417">
    <property type="entry name" value="P-loop_NTPase"/>
</dbReference>
<protein>
    <recommendedName>
        <fullName evidence="3">NACHT domain-containing protein</fullName>
    </recommendedName>
</protein>
<dbReference type="EMBL" id="LJBN01000181">
    <property type="protein sequence ID" value="OOQ84423.1"/>
    <property type="molecule type" value="Genomic_DNA"/>
</dbReference>
<comment type="caution">
    <text evidence="4">The sequence shown here is derived from an EMBL/GenBank/DDBJ whole genome shotgun (WGS) entry which is preliminary data.</text>
</comment>
<evidence type="ECO:0000256" key="2">
    <source>
        <dbReference type="SAM" id="MobiDB-lite"/>
    </source>
</evidence>
<evidence type="ECO:0000313" key="5">
    <source>
        <dbReference type="Proteomes" id="UP000190744"/>
    </source>
</evidence>
<dbReference type="Proteomes" id="UP000190744">
    <property type="component" value="Unassembled WGS sequence"/>
</dbReference>
<sequence length="1158" mass="130490">MSGAEALVAFGLACNVMQVIGFVQDGAHMCKTIYGTGSLDPQLAQTTRYIAESLERLRESLGHVLPFGKEEQELLEIAQGSLHTAAELKAELEKISCTMAKGKHSAAFRGWLRATLGGSKRVKRLEKVMRDRQHILETRLLLRICNKNDAILIQQLSDFDKLDTTLQALLKPVPATKQLSNSSLKSFKAVVSSESSQVQDNISAQIQNLTLNQTSKEERERLLGSFRYGTMNARRNQIPTTHDDTFSWIFDAVNAENGTDSQNSMVSLSHSTPGTSQVGFVEWLQASQQRPYWISGKTGSGKSVLMKFLVKHPHTKSILDVNGNTIVLSYFLWAAGHPLERNMQGALCSLIYQLLSKKPELSDKILERFPDKGQNRFPGDWSNEELLAVTICIFSAYAKHICIFLDGLDEPGTQDSQMGLTILLDKLCALPNVQVCASSRPEPVFQRYFSSCPQLRVQDLTQFDIAKYAIDTLKGLKIDDTERLSLLASNICRKADGVFLWVALALKSIKIGCCNDDDPAELESRLEALPNDLHALYQQMWRRLNDSEVIYRKTAAQYFNLVQECIERRDFLQTSNLTVLALALNPRLAATVVTEHIESFAEELDVGLERISKRLPVRCAGLLEVSKDGNVTFIHRSAQEFLVNTPEGQRIRQADNTSGENRLFNLARGLLGYIRLEIEIQRQPSRLQFHPVPSNFANPSDLAEAQEIQEGHCHRSTTQLVLSRKGKWTFDCNSLLHPDFLGAIAQAGFFEKALCRLAQLTSEAPHGMMRISRLYKLYVFEIASDPLLQRRSSSLAQDYAFFSTLSDSSSTKHAIHGPISPYQSRMTISDHSAFYLTSDPLARLLDEKLVNINCMTPKFIGFVVWLLETGYNMSDRTVILLDTTSPCFRCLLANGSCFEYEPSVTEGVLFLEVNTLFCISMYIRLLADRSPLFPSLFDPPTTFESLKTAVERLSTPVFARLLGFIPLGREYTGSDAWYHKYGYWKDEDRKNGAPESEPSRPEVFASREEFNSDNNFQKDENYDRDCSSESRKNPYRVAWASATKVLIPRTNKDSDFVLDGLSGNIFENITKRNLRITKRDLRFATGNLNISDIESRMRHISSNARRSTVRELEHTLVQAGFLVPRMDVPSFWPPSIYSPDDECAGTVNDSVLQDFLKW</sequence>
<feature type="domain" description="NACHT" evidence="3">
    <location>
        <begin position="290"/>
        <end position="441"/>
    </location>
</feature>
<organism evidence="4 5">
    <name type="scientific">Penicillium brasilianum</name>
    <dbReference type="NCBI Taxonomy" id="104259"/>
    <lineage>
        <taxon>Eukaryota</taxon>
        <taxon>Fungi</taxon>
        <taxon>Dikarya</taxon>
        <taxon>Ascomycota</taxon>
        <taxon>Pezizomycotina</taxon>
        <taxon>Eurotiomycetes</taxon>
        <taxon>Eurotiomycetidae</taxon>
        <taxon>Eurotiales</taxon>
        <taxon>Aspergillaceae</taxon>
        <taxon>Penicillium</taxon>
    </lineage>
</organism>
<gene>
    <name evidence="4" type="ORF">PEBR_30443</name>
</gene>
<dbReference type="PROSITE" id="PS50837">
    <property type="entry name" value="NACHT"/>
    <property type="match status" value="1"/>
</dbReference>
<accession>A0A1S9RFY9</accession>
<evidence type="ECO:0000313" key="4">
    <source>
        <dbReference type="EMBL" id="OOQ84423.1"/>
    </source>
</evidence>
<evidence type="ECO:0000259" key="3">
    <source>
        <dbReference type="PROSITE" id="PS50837"/>
    </source>
</evidence>
<feature type="region of interest" description="Disordered" evidence="2">
    <location>
        <begin position="989"/>
        <end position="1029"/>
    </location>
</feature>
<dbReference type="PANTHER" id="PTHR10039">
    <property type="entry name" value="AMELOGENIN"/>
    <property type="match status" value="1"/>
</dbReference>
<dbReference type="Gene3D" id="3.40.50.300">
    <property type="entry name" value="P-loop containing nucleotide triphosphate hydrolases"/>
    <property type="match status" value="1"/>
</dbReference>
<name>A0A1S9RFY9_PENBI</name>
<keyword evidence="1" id="KW-0677">Repeat</keyword>
<dbReference type="InterPro" id="IPR056884">
    <property type="entry name" value="NPHP3-like_N"/>
</dbReference>
<reference evidence="5" key="1">
    <citation type="submission" date="2015-09" db="EMBL/GenBank/DDBJ databases">
        <authorList>
            <person name="Fill T.P."/>
            <person name="Baretta J.F."/>
            <person name="de Almeida L.G."/>
            <person name="Rocha M."/>
            <person name="de Souza D.H."/>
            <person name="Malavazi I."/>
            <person name="Cerdeira L.T."/>
            <person name="Hong H."/>
            <person name="Samborskyy M."/>
            <person name="de Vasconcelos A.T."/>
            <person name="Leadlay P."/>
            <person name="Rodrigues-Filho E."/>
        </authorList>
    </citation>
    <scope>NUCLEOTIDE SEQUENCE [LARGE SCALE GENOMIC DNA]</scope>
    <source>
        <strain evidence="5">LaBioMMi 136</strain>
    </source>
</reference>